<dbReference type="GO" id="GO:0004430">
    <property type="term" value="F:1-phosphatidylinositol 4-kinase activity"/>
    <property type="evidence" value="ECO:0007669"/>
    <property type="project" value="UniProtKB-UniRule"/>
</dbReference>
<dbReference type="PANTHER" id="PTHR12865">
    <property type="entry name" value="PHOSPHATIDYLINOSITOL 4-KINASE TYPE-II"/>
    <property type="match status" value="1"/>
</dbReference>
<comment type="catalytic activity">
    <reaction evidence="7">
        <text>a 1,2-diacyl-sn-glycero-3-phospho-(1D-myo-inositol) + ATP = a 1,2-diacyl-sn-glycero-3-phospho-(1D-myo-inositol 4-phosphate) + ADP + H(+)</text>
        <dbReference type="Rhea" id="RHEA:19877"/>
        <dbReference type="ChEBI" id="CHEBI:15378"/>
        <dbReference type="ChEBI" id="CHEBI:30616"/>
        <dbReference type="ChEBI" id="CHEBI:57880"/>
        <dbReference type="ChEBI" id="CHEBI:58178"/>
        <dbReference type="ChEBI" id="CHEBI:456216"/>
        <dbReference type="EC" id="2.7.1.67"/>
    </reaction>
</comment>
<dbReference type="GO" id="GO:0005802">
    <property type="term" value="C:trans-Golgi network"/>
    <property type="evidence" value="ECO:0007669"/>
    <property type="project" value="TreeGrafter"/>
</dbReference>
<evidence type="ECO:0000259" key="8">
    <source>
        <dbReference type="Pfam" id="PF00454"/>
    </source>
</evidence>
<accession>A0A075B5F7</accession>
<dbReference type="EMBL" id="KE560350">
    <property type="protein sequence ID" value="EPZ37087.1"/>
    <property type="molecule type" value="Genomic_DNA"/>
</dbReference>
<dbReference type="GO" id="GO:0005524">
    <property type="term" value="F:ATP binding"/>
    <property type="evidence" value="ECO:0007669"/>
    <property type="project" value="UniProtKB-UniRule"/>
</dbReference>
<evidence type="ECO:0000256" key="5">
    <source>
        <dbReference type="ARBA" id="ARBA00022840"/>
    </source>
</evidence>
<protein>
    <recommendedName>
        <fullName evidence="7">Phosphatidylinositol 4-kinase</fullName>
        <ecNumber evidence="7">2.7.1.67</ecNumber>
    </recommendedName>
</protein>
<organism evidence="9 10">
    <name type="scientific">Rozella allomycis (strain CSF55)</name>
    <dbReference type="NCBI Taxonomy" id="988480"/>
    <lineage>
        <taxon>Eukaryota</taxon>
        <taxon>Fungi</taxon>
        <taxon>Fungi incertae sedis</taxon>
        <taxon>Cryptomycota</taxon>
        <taxon>Cryptomycota incertae sedis</taxon>
        <taxon>Rozella</taxon>
    </lineage>
</organism>
<evidence type="ECO:0000256" key="6">
    <source>
        <dbReference type="ARBA" id="ARBA00023136"/>
    </source>
</evidence>
<dbReference type="STRING" id="988480.A0A075B5F7"/>
<gene>
    <name evidence="9" type="ORF">O9G_004335</name>
</gene>
<dbReference type="EC" id="2.7.1.67" evidence="7"/>
<keyword evidence="4 7" id="KW-0418">Kinase</keyword>
<dbReference type="GO" id="GO:0007032">
    <property type="term" value="P:endosome organization"/>
    <property type="evidence" value="ECO:0007669"/>
    <property type="project" value="TreeGrafter"/>
</dbReference>
<dbReference type="OMA" id="PYAKVPF"/>
<dbReference type="GO" id="GO:0007030">
    <property type="term" value="P:Golgi organization"/>
    <property type="evidence" value="ECO:0007669"/>
    <property type="project" value="TreeGrafter"/>
</dbReference>
<name>A0A075B5F7_ROZAC</name>
<dbReference type="OrthoDB" id="3349449at2759"/>
<dbReference type="GO" id="GO:0005768">
    <property type="term" value="C:endosome"/>
    <property type="evidence" value="ECO:0007669"/>
    <property type="project" value="UniProtKB-UniRule"/>
</dbReference>
<keyword evidence="1 7" id="KW-1003">Cell membrane</keyword>
<evidence type="ECO:0000256" key="2">
    <source>
        <dbReference type="ARBA" id="ARBA00022679"/>
    </source>
</evidence>
<keyword evidence="2 7" id="KW-0808">Transferase</keyword>
<dbReference type="PANTHER" id="PTHR12865:SF1">
    <property type="entry name" value="PHOSPHATIDYLINOSITOL 4-KINASE TYPE 2"/>
    <property type="match status" value="1"/>
</dbReference>
<evidence type="ECO:0000256" key="7">
    <source>
        <dbReference type="RuleBase" id="RU367084"/>
    </source>
</evidence>
<comment type="subcellular location">
    <subcellularLocation>
        <location evidence="7">Cell membrane</location>
        <topology evidence="7">Peripheral membrane protein</topology>
    </subcellularLocation>
    <subcellularLocation>
        <location evidence="7">Vacuole membrane</location>
        <topology evidence="7">Peripheral membrane protein</topology>
    </subcellularLocation>
</comment>
<feature type="domain" description="PI3K/PI4K catalytic" evidence="8">
    <location>
        <begin position="56"/>
        <end position="266"/>
    </location>
</feature>
<sequence length="321" mass="36979">MTHSEFMDVLNQVKQAIKEGIHPVRIRQGSSGSYFVRNTSGEIVGVFKPKNEEPYEASASIVDRRLKLNIVPRTEIVELASEAFYYGPIDRSQAKSKGYPNKIGSLQIFLKGFKNSNVQMKKIANVNLTKESQLKFQTNFEKLVILDYVIRNTGLDNWMIYYEPLEMEEDLEDKTTADIYITAIDHGLAFPFKHPDNWRSYPFGWYFLSAAKVPFSQQTIDLYLPILKDNKTITTMIKELKEVAKADAHFDSNIFQRQMALMRGQIHNLIRTFEDRGSPVDLVQKPLLMIHESSDQMNSLSERTRKKIIEFVNSNPCFSSC</sequence>
<evidence type="ECO:0000256" key="3">
    <source>
        <dbReference type="ARBA" id="ARBA00022741"/>
    </source>
</evidence>
<evidence type="ECO:0000313" key="9">
    <source>
        <dbReference type="EMBL" id="EPZ37087.1"/>
    </source>
</evidence>
<dbReference type="GO" id="GO:0005886">
    <property type="term" value="C:plasma membrane"/>
    <property type="evidence" value="ECO:0007669"/>
    <property type="project" value="UniProtKB-SubCell"/>
</dbReference>
<keyword evidence="5 7" id="KW-0067">ATP-binding</keyword>
<comment type="similarity">
    <text evidence="7">Belongs to the PI3/PI4-kinase family.</text>
</comment>
<reference evidence="9 10" key="1">
    <citation type="journal article" date="2013" name="Curr. Biol.">
        <title>Shared signatures of parasitism and phylogenomics unite Cryptomycota and microsporidia.</title>
        <authorList>
            <person name="James T.Y."/>
            <person name="Pelin A."/>
            <person name="Bonen L."/>
            <person name="Ahrendt S."/>
            <person name="Sain D."/>
            <person name="Corradi N."/>
            <person name="Stajich J.E."/>
        </authorList>
    </citation>
    <scope>NUCLEOTIDE SEQUENCE [LARGE SCALE GENOMIC DNA]</scope>
    <source>
        <strain evidence="9 10">CSF55</strain>
    </source>
</reference>
<dbReference type="GO" id="GO:0046854">
    <property type="term" value="P:phosphatidylinositol phosphate biosynthetic process"/>
    <property type="evidence" value="ECO:0007669"/>
    <property type="project" value="UniProtKB-UniRule"/>
</dbReference>
<proteinExistence type="inferred from homology"/>
<dbReference type="AlphaFoldDB" id="A0A075B5F7"/>
<dbReference type="InterPro" id="IPR039756">
    <property type="entry name" value="Lsb6/PI4K2"/>
</dbReference>
<keyword evidence="10" id="KW-1185">Reference proteome</keyword>
<dbReference type="Proteomes" id="UP000030755">
    <property type="component" value="Unassembled WGS sequence"/>
</dbReference>
<evidence type="ECO:0000256" key="4">
    <source>
        <dbReference type="ARBA" id="ARBA00022777"/>
    </source>
</evidence>
<evidence type="ECO:0000256" key="1">
    <source>
        <dbReference type="ARBA" id="ARBA00022475"/>
    </source>
</evidence>
<keyword evidence="6" id="KW-0472">Membrane</keyword>
<keyword evidence="3 7" id="KW-0547">Nucleotide-binding</keyword>
<dbReference type="HOGENOM" id="CLU_032516_1_0_1"/>
<evidence type="ECO:0000313" key="10">
    <source>
        <dbReference type="Proteomes" id="UP000030755"/>
    </source>
</evidence>
<dbReference type="InterPro" id="IPR000403">
    <property type="entry name" value="PI3/4_kinase_cat_dom"/>
</dbReference>
<dbReference type="GO" id="GO:0000329">
    <property type="term" value="C:fungal-type vacuole membrane"/>
    <property type="evidence" value="ECO:0007669"/>
    <property type="project" value="TreeGrafter"/>
</dbReference>
<comment type="cofactor">
    <cofactor evidence="7">
        <name>Mg(2+)</name>
        <dbReference type="ChEBI" id="CHEBI:18420"/>
    </cofactor>
    <cofactor evidence="7">
        <name>Mn(2+)</name>
        <dbReference type="ChEBI" id="CHEBI:29035"/>
    </cofactor>
</comment>
<dbReference type="Pfam" id="PF00454">
    <property type="entry name" value="PI3_PI4_kinase"/>
    <property type="match status" value="1"/>
</dbReference>